<feature type="signal peptide" evidence="2">
    <location>
        <begin position="1"/>
        <end position="16"/>
    </location>
</feature>
<dbReference type="RefSeq" id="XP_019853720.1">
    <property type="nucleotide sequence ID" value="XM_019998161.1"/>
</dbReference>
<dbReference type="InterPro" id="IPR053169">
    <property type="entry name" value="MUG_Protein"/>
</dbReference>
<dbReference type="AlphaFoldDB" id="A0AAN0J9K4"/>
<reference evidence="4" key="2">
    <citation type="submission" date="2024-06" db="UniProtKB">
        <authorList>
            <consortium name="EnsemblMetazoa"/>
        </authorList>
    </citation>
    <scope>IDENTIFICATION</scope>
</reference>
<keyword evidence="1" id="KW-1015">Disulfide bond</keyword>
<name>A0AAN0J9K4_AMPQE</name>
<sequence>MYAVLTLLLVLSFSFSSLPSSKKTEGSHGTNTALPNATTRATEALDGLLYYFWEHDPKAKKIGFFFSCGQIGGWGGNEVWTQCSCNTRDACTDCYRWWDAVSLESIATYGIYTKSNRNATVPSTIYAHSPYNEKWNATAICTFIDDFLWYGIAYLRVYEWLKEPIWLNRSLGIYNWSWFYGWDDDRVNETSTNETSTNTSCGGVWWNNCEDHHFKDSITILQMLHFSSKLAYLFPKNDTYLLKAEKVWNWFFSFDDGYGLMTEKYLVSTGAVPENCCNSSSTDPFAKCHNSRIPGTSYNQGLLMSSSAYLYRRTGNKTYLLVGMRALEAILTNYTTDEGILIDEPRGYQNYQYDCWGSSSDPGGDWYSFQGIFMLHLGYFVETLRDNGSFSDDMLEKVTAFIQKTSDSAWTKSVVWPPFNNTSDACNTGPLKPAVNYPKFHWWWGENTTSQIIPPDPSIFFHKSQLRCAGNNTQLWEGLTNDENVCKGKCMEYSNCSKYLYSSYQDVPGIDCWIWSYNRTDHLCHKNDYDFSVGIKRPVGASCSGHCNSSTPIKTASGGVCYCDAQCDKHLDCCLDYVDQCLPEDKQIPSCKGTCNKNQALPIRGGGYCWCTMGCNPWYTDNNSIGSCCKDYVQECQLITIPPCLDARTQGSAVNLFISHLRVEQLSQG</sequence>
<dbReference type="GO" id="GO:0005975">
    <property type="term" value="P:carbohydrate metabolic process"/>
    <property type="evidence" value="ECO:0007669"/>
    <property type="project" value="InterPro"/>
</dbReference>
<dbReference type="EnsemblMetazoa" id="XM_019998161.1">
    <property type="protein sequence ID" value="XP_019853720.1"/>
    <property type="gene ID" value="LOC109583019"/>
</dbReference>
<dbReference type="Gene3D" id="1.50.10.20">
    <property type="match status" value="1"/>
</dbReference>
<dbReference type="KEGG" id="aqu:109583019"/>
<dbReference type="Pfam" id="PF01033">
    <property type="entry name" value="Somatomedin_B"/>
    <property type="match status" value="1"/>
</dbReference>
<evidence type="ECO:0000256" key="1">
    <source>
        <dbReference type="ARBA" id="ARBA00023157"/>
    </source>
</evidence>
<dbReference type="SUPFAM" id="SSF48208">
    <property type="entry name" value="Six-hairpin glycosidases"/>
    <property type="match status" value="1"/>
</dbReference>
<dbReference type="Pfam" id="PF03663">
    <property type="entry name" value="Glyco_hydro_76"/>
    <property type="match status" value="1"/>
</dbReference>
<evidence type="ECO:0000313" key="5">
    <source>
        <dbReference type="Proteomes" id="UP000007879"/>
    </source>
</evidence>
<dbReference type="PANTHER" id="PTHR47791">
    <property type="entry name" value="MEIOTICALLY UP-REGULATED GENE 191 PROTEIN"/>
    <property type="match status" value="1"/>
</dbReference>
<dbReference type="PANTHER" id="PTHR47791:SF3">
    <property type="entry name" value="MEIOTICALLY UP-REGULATED GENE 191 PROTEIN"/>
    <property type="match status" value="1"/>
</dbReference>
<evidence type="ECO:0000256" key="2">
    <source>
        <dbReference type="SAM" id="SignalP"/>
    </source>
</evidence>
<dbReference type="SUPFAM" id="SSF90188">
    <property type="entry name" value="Somatomedin B domain"/>
    <property type="match status" value="1"/>
</dbReference>
<evidence type="ECO:0000313" key="4">
    <source>
        <dbReference type="EnsemblMetazoa" id="XP_019853720.1"/>
    </source>
</evidence>
<feature type="domain" description="SMB" evidence="3">
    <location>
        <begin position="587"/>
        <end position="640"/>
    </location>
</feature>
<dbReference type="InterPro" id="IPR008928">
    <property type="entry name" value="6-hairpin_glycosidase_sf"/>
</dbReference>
<dbReference type="Gene3D" id="4.10.410.20">
    <property type="match status" value="1"/>
</dbReference>
<dbReference type="InterPro" id="IPR036024">
    <property type="entry name" value="Somatomedin_B-like_dom_sf"/>
</dbReference>
<organism evidence="4 5">
    <name type="scientific">Amphimedon queenslandica</name>
    <name type="common">Sponge</name>
    <dbReference type="NCBI Taxonomy" id="400682"/>
    <lineage>
        <taxon>Eukaryota</taxon>
        <taxon>Metazoa</taxon>
        <taxon>Porifera</taxon>
        <taxon>Demospongiae</taxon>
        <taxon>Heteroscleromorpha</taxon>
        <taxon>Haplosclerida</taxon>
        <taxon>Niphatidae</taxon>
        <taxon>Amphimedon</taxon>
    </lineage>
</organism>
<feature type="chain" id="PRO_5042860226" description="SMB domain-containing protein" evidence="2">
    <location>
        <begin position="17"/>
        <end position="669"/>
    </location>
</feature>
<keyword evidence="5" id="KW-1185">Reference proteome</keyword>
<dbReference type="GeneID" id="109583019"/>
<protein>
    <recommendedName>
        <fullName evidence="3">SMB domain-containing protein</fullName>
    </recommendedName>
</protein>
<reference evidence="5" key="1">
    <citation type="journal article" date="2010" name="Nature">
        <title>The Amphimedon queenslandica genome and the evolution of animal complexity.</title>
        <authorList>
            <person name="Srivastava M."/>
            <person name="Simakov O."/>
            <person name="Chapman J."/>
            <person name="Fahey B."/>
            <person name="Gauthier M.E."/>
            <person name="Mitros T."/>
            <person name="Richards G.S."/>
            <person name="Conaco C."/>
            <person name="Dacre M."/>
            <person name="Hellsten U."/>
            <person name="Larroux C."/>
            <person name="Putnam N.H."/>
            <person name="Stanke M."/>
            <person name="Adamska M."/>
            <person name="Darling A."/>
            <person name="Degnan S.M."/>
            <person name="Oakley T.H."/>
            <person name="Plachetzki D.C."/>
            <person name="Zhai Y."/>
            <person name="Adamski M."/>
            <person name="Calcino A."/>
            <person name="Cummins S.F."/>
            <person name="Goodstein D.M."/>
            <person name="Harris C."/>
            <person name="Jackson D.J."/>
            <person name="Leys S.P."/>
            <person name="Shu S."/>
            <person name="Woodcroft B.J."/>
            <person name="Vervoort M."/>
            <person name="Kosik K.S."/>
            <person name="Manning G."/>
            <person name="Degnan B.M."/>
            <person name="Rokhsar D.S."/>
        </authorList>
    </citation>
    <scope>NUCLEOTIDE SEQUENCE [LARGE SCALE GENOMIC DNA]</scope>
</reference>
<feature type="domain" description="SMB" evidence="3">
    <location>
        <begin position="539"/>
        <end position="586"/>
    </location>
</feature>
<dbReference type="Proteomes" id="UP000007879">
    <property type="component" value="Unassembled WGS sequence"/>
</dbReference>
<dbReference type="InterPro" id="IPR005198">
    <property type="entry name" value="Glyco_hydro_76"/>
</dbReference>
<accession>A0AAN0J9K4</accession>
<dbReference type="PROSITE" id="PS50958">
    <property type="entry name" value="SMB_2"/>
    <property type="match status" value="2"/>
</dbReference>
<dbReference type="InterPro" id="IPR001212">
    <property type="entry name" value="Somatomedin_B_dom"/>
</dbReference>
<keyword evidence="2" id="KW-0732">Signal</keyword>
<proteinExistence type="predicted"/>
<evidence type="ECO:0000259" key="3">
    <source>
        <dbReference type="PROSITE" id="PS50958"/>
    </source>
</evidence>
<dbReference type="PROSITE" id="PS00524">
    <property type="entry name" value="SMB_1"/>
    <property type="match status" value="1"/>
</dbReference>